<name>A0AAQ3TMH7_PASNO</name>
<protein>
    <submittedName>
        <fullName evidence="1">Uncharacterized protein</fullName>
    </submittedName>
</protein>
<proteinExistence type="predicted"/>
<dbReference type="Proteomes" id="UP001341281">
    <property type="component" value="Chromosome 05"/>
</dbReference>
<gene>
    <name evidence="1" type="ORF">U9M48_024028</name>
</gene>
<dbReference type="AlphaFoldDB" id="A0AAQ3TMH7"/>
<accession>A0AAQ3TMH7</accession>
<sequence length="161" mass="17444">MLPSTVPKGLPCRETLLHLRPFRIQRSPALPHVPTATTRSVMLIAPEERKSIPIISFALVLFVLPLGVAEGDSDGDDEASGGSDEDFWGHLIRTPLGPCATRASYLTFLQVQLIQDLPQAVHLGAKKGKMPSDPAGTDKEKAVTDIQGGFKQRKISQSTCF</sequence>
<organism evidence="1 2">
    <name type="scientific">Paspalum notatum var. saurae</name>
    <dbReference type="NCBI Taxonomy" id="547442"/>
    <lineage>
        <taxon>Eukaryota</taxon>
        <taxon>Viridiplantae</taxon>
        <taxon>Streptophyta</taxon>
        <taxon>Embryophyta</taxon>
        <taxon>Tracheophyta</taxon>
        <taxon>Spermatophyta</taxon>
        <taxon>Magnoliopsida</taxon>
        <taxon>Liliopsida</taxon>
        <taxon>Poales</taxon>
        <taxon>Poaceae</taxon>
        <taxon>PACMAD clade</taxon>
        <taxon>Panicoideae</taxon>
        <taxon>Andropogonodae</taxon>
        <taxon>Paspaleae</taxon>
        <taxon>Paspalinae</taxon>
        <taxon>Paspalum</taxon>
    </lineage>
</organism>
<evidence type="ECO:0000313" key="2">
    <source>
        <dbReference type="Proteomes" id="UP001341281"/>
    </source>
</evidence>
<keyword evidence="2" id="KW-1185">Reference proteome</keyword>
<reference evidence="1 2" key="1">
    <citation type="submission" date="2024-02" db="EMBL/GenBank/DDBJ databases">
        <title>High-quality chromosome-scale genome assembly of Pensacola bahiagrass (Paspalum notatum Flugge var. saurae).</title>
        <authorList>
            <person name="Vega J.M."/>
            <person name="Podio M."/>
            <person name="Orjuela J."/>
            <person name="Siena L.A."/>
            <person name="Pessino S.C."/>
            <person name="Combes M.C."/>
            <person name="Mariac C."/>
            <person name="Albertini E."/>
            <person name="Pupilli F."/>
            <person name="Ortiz J.P.A."/>
            <person name="Leblanc O."/>
        </authorList>
    </citation>
    <scope>NUCLEOTIDE SEQUENCE [LARGE SCALE GENOMIC DNA]</scope>
    <source>
        <strain evidence="1">R1</strain>
        <tissue evidence="1">Leaf</tissue>
    </source>
</reference>
<dbReference type="EMBL" id="CP144749">
    <property type="protein sequence ID" value="WVZ76023.1"/>
    <property type="molecule type" value="Genomic_DNA"/>
</dbReference>
<evidence type="ECO:0000313" key="1">
    <source>
        <dbReference type="EMBL" id="WVZ76023.1"/>
    </source>
</evidence>